<dbReference type="Proteomes" id="UP000028073">
    <property type="component" value="Unassembled WGS sequence"/>
</dbReference>
<gene>
    <name evidence="1" type="ORF">GZ78_16390</name>
</gene>
<keyword evidence="2" id="KW-1185">Reference proteome</keyword>
<reference evidence="1 2" key="1">
    <citation type="submission" date="2014-06" db="EMBL/GenBank/DDBJ databases">
        <title>Whole Genome Sequences of Three Symbiotic Endozoicomonas Bacteria.</title>
        <authorList>
            <person name="Neave M.J."/>
            <person name="Apprill A."/>
            <person name="Voolstra C.R."/>
        </authorList>
    </citation>
    <scope>NUCLEOTIDE SEQUENCE [LARGE SCALE GENOMIC DNA]</scope>
    <source>
        <strain evidence="1 2">DSM 25634</strain>
    </source>
</reference>
<dbReference type="AlphaFoldDB" id="A0A081NG02"/>
<proteinExistence type="predicted"/>
<dbReference type="EMBL" id="JOKH01000003">
    <property type="protein sequence ID" value="KEQ17375.1"/>
    <property type="molecule type" value="Genomic_DNA"/>
</dbReference>
<organism evidence="1 2">
    <name type="scientific">Endozoicomonas numazuensis</name>
    <dbReference type="NCBI Taxonomy" id="1137799"/>
    <lineage>
        <taxon>Bacteria</taxon>
        <taxon>Pseudomonadati</taxon>
        <taxon>Pseudomonadota</taxon>
        <taxon>Gammaproteobacteria</taxon>
        <taxon>Oceanospirillales</taxon>
        <taxon>Endozoicomonadaceae</taxon>
        <taxon>Endozoicomonas</taxon>
    </lineage>
</organism>
<accession>A0A081NG02</accession>
<sequence length="69" mass="7724">MDAGGRATFGTVAEMPPFDLALRSNQITTIVLYLFHLKKIAENFCGQISIPGRIKQRFLLDSSVELRRA</sequence>
<evidence type="ECO:0000313" key="1">
    <source>
        <dbReference type="EMBL" id="KEQ17375.1"/>
    </source>
</evidence>
<protein>
    <submittedName>
        <fullName evidence="1">Uncharacterized protein</fullName>
    </submittedName>
</protein>
<comment type="caution">
    <text evidence="1">The sequence shown here is derived from an EMBL/GenBank/DDBJ whole genome shotgun (WGS) entry which is preliminary data.</text>
</comment>
<name>A0A081NG02_9GAMM</name>
<evidence type="ECO:0000313" key="2">
    <source>
        <dbReference type="Proteomes" id="UP000028073"/>
    </source>
</evidence>